<proteinExistence type="predicted"/>
<sequence length="193" mass="20982">MPRLPSAQQTSIAIQGASKMLIAFGGLPGTGKTTVAQILARRLAAVYLRIDTLEQAFIRSGSDGADIGPGGYLAGYAVAADNLRLGLTVVADSVNPLHVTRTAWQNVALEADARIYEIELICSDTTMHRLRIEARTADIPGHKLPTWKSVLERQYDPWDSEHLVVDTANVSVEQAVETIIRRLPMSPPNTRTP</sequence>
<dbReference type="InterPro" id="IPR027417">
    <property type="entry name" value="P-loop_NTPase"/>
</dbReference>
<protein>
    <submittedName>
        <fullName evidence="1">Kinase protein</fullName>
    </submittedName>
</protein>
<organism evidence="1 2">
    <name type="scientific">Ralstonia solanacearum IPO1609</name>
    <dbReference type="NCBI Taxonomy" id="564066"/>
    <lineage>
        <taxon>Bacteria</taxon>
        <taxon>Pseudomonadati</taxon>
        <taxon>Pseudomonadota</taxon>
        <taxon>Betaproteobacteria</taxon>
        <taxon>Burkholderiales</taxon>
        <taxon>Burkholderiaceae</taxon>
        <taxon>Ralstonia</taxon>
        <taxon>Ralstonia solanacearum species complex</taxon>
    </lineage>
</organism>
<dbReference type="SUPFAM" id="SSF52540">
    <property type="entry name" value="P-loop containing nucleoside triphosphate hydrolases"/>
    <property type="match status" value="1"/>
</dbReference>
<accession>A0A7U7JEE6</accession>
<name>A0A7U7JEE6_RALSL</name>
<keyword evidence="1" id="KW-0418">Kinase</keyword>
<dbReference type="PANTHER" id="PTHR37807">
    <property type="entry name" value="OS07G0160300 PROTEIN"/>
    <property type="match status" value="1"/>
</dbReference>
<dbReference type="PANTHER" id="PTHR37807:SF3">
    <property type="entry name" value="OS07G0160300 PROTEIN"/>
    <property type="match status" value="1"/>
</dbReference>
<keyword evidence="2" id="KW-1185">Reference proteome</keyword>
<dbReference type="Gene3D" id="3.40.50.300">
    <property type="entry name" value="P-loop containing nucleotide triphosphate hydrolases"/>
    <property type="match status" value="1"/>
</dbReference>
<dbReference type="AlphaFoldDB" id="A0A7U7JEE6"/>
<dbReference type="Pfam" id="PF13671">
    <property type="entry name" value="AAA_33"/>
    <property type="match status" value="1"/>
</dbReference>
<dbReference type="Proteomes" id="UP000053470">
    <property type="component" value="Unassembled WGS sequence"/>
</dbReference>
<dbReference type="EMBL" id="LN651281">
    <property type="protein sequence ID" value="CEJ17293.1"/>
    <property type="molecule type" value="Genomic_DNA"/>
</dbReference>
<evidence type="ECO:0000313" key="1">
    <source>
        <dbReference type="EMBL" id="CEJ17293.1"/>
    </source>
</evidence>
<evidence type="ECO:0000313" key="2">
    <source>
        <dbReference type="Proteomes" id="UP000053470"/>
    </source>
</evidence>
<keyword evidence="1" id="KW-0808">Transferase</keyword>
<gene>
    <name evidence="1" type="ORF">RSIPO_03997</name>
</gene>
<reference evidence="1" key="2">
    <citation type="submission" date="2022-04" db="EMBL/GenBank/DDBJ databases">
        <title>Genomic draft of R. solanacearum strain IPO1609, a phylotype IIB1/biovar 2/race 3 strain isolated from potato in Europe.</title>
        <authorList>
            <person name="Boucher C."/>
            <person name="Carrere S."/>
            <person name="Dossat C."/>
            <person name="Elbaz M."/>
            <person name="Genin S."/>
            <person name="Gouzy J."/>
            <person name="Prior P."/>
            <person name="Segurens B."/>
            <person name="Wincker P."/>
        </authorList>
    </citation>
    <scope>NUCLEOTIDE SEQUENCE</scope>
    <source>
        <strain evidence="1">IPO1609</strain>
    </source>
</reference>
<dbReference type="GO" id="GO:0016301">
    <property type="term" value="F:kinase activity"/>
    <property type="evidence" value="ECO:0007669"/>
    <property type="project" value="UniProtKB-KW"/>
</dbReference>
<reference evidence="1" key="1">
    <citation type="submission" date="2014-11" db="EMBL/GenBank/DDBJ databases">
        <authorList>
            <person name="Genoscope - CEA"/>
        </authorList>
    </citation>
    <scope>NUCLEOTIDE SEQUENCE</scope>
    <source>
        <strain evidence="1">IPO1609</strain>
    </source>
</reference>